<dbReference type="Pfam" id="PF00440">
    <property type="entry name" value="TetR_N"/>
    <property type="match status" value="1"/>
</dbReference>
<dbReference type="InterPro" id="IPR001647">
    <property type="entry name" value="HTH_TetR"/>
</dbReference>
<dbReference type="RefSeq" id="WP_283441830.1">
    <property type="nucleotide sequence ID" value="NZ_FXUL01000004.1"/>
</dbReference>
<dbReference type="InterPro" id="IPR041490">
    <property type="entry name" value="KstR2_TetR_C"/>
</dbReference>
<evidence type="ECO:0000256" key="4">
    <source>
        <dbReference type="ARBA" id="ARBA00023163"/>
    </source>
</evidence>
<evidence type="ECO:0000256" key="2">
    <source>
        <dbReference type="ARBA" id="ARBA00023015"/>
    </source>
</evidence>
<dbReference type="InterPro" id="IPR009057">
    <property type="entry name" value="Homeodomain-like_sf"/>
</dbReference>
<feature type="DNA-binding region" description="H-T-H motif" evidence="5">
    <location>
        <begin position="46"/>
        <end position="65"/>
    </location>
</feature>
<keyword evidence="9" id="KW-1185">Reference proteome</keyword>
<feature type="region of interest" description="Disordered" evidence="6">
    <location>
        <begin position="1"/>
        <end position="21"/>
    </location>
</feature>
<dbReference type="InterPro" id="IPR023772">
    <property type="entry name" value="DNA-bd_HTH_TetR-type_CS"/>
</dbReference>
<keyword evidence="1" id="KW-0678">Repressor</keyword>
<evidence type="ECO:0000256" key="1">
    <source>
        <dbReference type="ARBA" id="ARBA00022491"/>
    </source>
</evidence>
<name>A0ABY1Q177_9BURK</name>
<keyword evidence="3 5" id="KW-0238">DNA-binding</keyword>
<dbReference type="PANTHER" id="PTHR30055:SF175">
    <property type="entry name" value="HTH-TYPE TRANSCRIPTIONAL REPRESSOR KSTR2"/>
    <property type="match status" value="1"/>
</dbReference>
<gene>
    <name evidence="8" type="ORF">SAMN06295970_104271</name>
</gene>
<keyword evidence="2" id="KW-0805">Transcription regulation</keyword>
<organism evidence="8 9">
    <name type="scientific">Noviherbaspirillum suwonense</name>
    <dbReference type="NCBI Taxonomy" id="1224511"/>
    <lineage>
        <taxon>Bacteria</taxon>
        <taxon>Pseudomonadati</taxon>
        <taxon>Pseudomonadota</taxon>
        <taxon>Betaproteobacteria</taxon>
        <taxon>Burkholderiales</taxon>
        <taxon>Oxalobacteraceae</taxon>
        <taxon>Noviherbaspirillum</taxon>
    </lineage>
</organism>
<evidence type="ECO:0000259" key="7">
    <source>
        <dbReference type="PROSITE" id="PS50977"/>
    </source>
</evidence>
<protein>
    <submittedName>
        <fullName evidence="8">Transcriptional regulator, TetR family</fullName>
    </submittedName>
</protein>
<dbReference type="SUPFAM" id="SSF46689">
    <property type="entry name" value="Homeodomain-like"/>
    <property type="match status" value="1"/>
</dbReference>
<dbReference type="InterPro" id="IPR036271">
    <property type="entry name" value="Tet_transcr_reg_TetR-rel_C_sf"/>
</dbReference>
<proteinExistence type="predicted"/>
<evidence type="ECO:0000313" key="8">
    <source>
        <dbReference type="EMBL" id="SMP55978.1"/>
    </source>
</evidence>
<dbReference type="Pfam" id="PF17932">
    <property type="entry name" value="TetR_C_24"/>
    <property type="match status" value="1"/>
</dbReference>
<dbReference type="PROSITE" id="PS50977">
    <property type="entry name" value="HTH_TETR_2"/>
    <property type="match status" value="1"/>
</dbReference>
<dbReference type="InterPro" id="IPR050109">
    <property type="entry name" value="HTH-type_TetR-like_transc_reg"/>
</dbReference>
<dbReference type="SUPFAM" id="SSF48498">
    <property type="entry name" value="Tetracyclin repressor-like, C-terminal domain"/>
    <property type="match status" value="1"/>
</dbReference>
<comment type="caution">
    <text evidence="8">The sequence shown here is derived from an EMBL/GenBank/DDBJ whole genome shotgun (WGS) entry which is preliminary data.</text>
</comment>
<sequence length="227" mass="25453">MTASSTPRLPRKPRRSMADDVRENKREEILAAAEALFFERGYAQTTVADIVAALGVTKPYLYYYFNGKDDIFEQLCWRASVACLTSMHTDAGDARPAGDRLQEGLHRLAVANIRYFRAGTFAYRETGALAAPFQARLRAMARVFHRELRDLLQQARDEGSIECGNLMLTSHAIGSVVGFMYTWYKPGGPIAQDDMADEITRILMNIAGFRQPTPKRRARTGANKDNP</sequence>
<keyword evidence="4" id="KW-0804">Transcription</keyword>
<dbReference type="EMBL" id="FXUL01000004">
    <property type="protein sequence ID" value="SMP55978.1"/>
    <property type="molecule type" value="Genomic_DNA"/>
</dbReference>
<reference evidence="8 9" key="1">
    <citation type="submission" date="2017-05" db="EMBL/GenBank/DDBJ databases">
        <authorList>
            <person name="Varghese N."/>
            <person name="Submissions S."/>
        </authorList>
    </citation>
    <scope>NUCLEOTIDE SEQUENCE [LARGE SCALE GENOMIC DNA]</scope>
    <source>
        <strain evidence="8 9">DSM 26001</strain>
    </source>
</reference>
<dbReference type="Proteomes" id="UP001158049">
    <property type="component" value="Unassembled WGS sequence"/>
</dbReference>
<evidence type="ECO:0000256" key="5">
    <source>
        <dbReference type="PROSITE-ProRule" id="PRU00335"/>
    </source>
</evidence>
<dbReference type="Gene3D" id="1.10.357.10">
    <property type="entry name" value="Tetracycline Repressor, domain 2"/>
    <property type="match status" value="1"/>
</dbReference>
<evidence type="ECO:0000256" key="3">
    <source>
        <dbReference type="ARBA" id="ARBA00023125"/>
    </source>
</evidence>
<evidence type="ECO:0000256" key="6">
    <source>
        <dbReference type="SAM" id="MobiDB-lite"/>
    </source>
</evidence>
<dbReference type="PRINTS" id="PR00455">
    <property type="entry name" value="HTHTETR"/>
</dbReference>
<feature type="domain" description="HTH tetR-type" evidence="7">
    <location>
        <begin position="23"/>
        <end position="83"/>
    </location>
</feature>
<accession>A0ABY1Q177</accession>
<evidence type="ECO:0000313" key="9">
    <source>
        <dbReference type="Proteomes" id="UP001158049"/>
    </source>
</evidence>
<dbReference type="PANTHER" id="PTHR30055">
    <property type="entry name" value="HTH-TYPE TRANSCRIPTIONAL REGULATOR RUTR"/>
    <property type="match status" value="1"/>
</dbReference>
<dbReference type="PROSITE" id="PS01081">
    <property type="entry name" value="HTH_TETR_1"/>
    <property type="match status" value="1"/>
</dbReference>